<organism evidence="3 4">
    <name type="scientific">Alkalidesulfovibrio alkalitolerans DSM 16529</name>
    <dbReference type="NCBI Taxonomy" id="1121439"/>
    <lineage>
        <taxon>Bacteria</taxon>
        <taxon>Pseudomonadati</taxon>
        <taxon>Thermodesulfobacteriota</taxon>
        <taxon>Desulfovibrionia</taxon>
        <taxon>Desulfovibrionales</taxon>
        <taxon>Desulfovibrionaceae</taxon>
        <taxon>Alkalidesulfovibrio</taxon>
    </lineage>
</organism>
<gene>
    <name evidence="3" type="ORF">dsat_1843</name>
</gene>
<protein>
    <submittedName>
        <fullName evidence="3">SEC-C motif domain protein</fullName>
    </submittedName>
</protein>
<dbReference type="Gene3D" id="3.10.450.50">
    <property type="match status" value="1"/>
</dbReference>
<dbReference type="Proteomes" id="UP000014975">
    <property type="component" value="Unassembled WGS sequence"/>
</dbReference>
<dbReference type="SUPFAM" id="SSF103642">
    <property type="entry name" value="Sec-C motif"/>
    <property type="match status" value="1"/>
</dbReference>
<dbReference type="Pfam" id="PF17775">
    <property type="entry name" value="YchJ_M-like"/>
    <property type="match status" value="1"/>
</dbReference>
<dbReference type="RefSeq" id="WP_020885729.1">
    <property type="nucleotide sequence ID" value="NZ_ATHI01000002.1"/>
</dbReference>
<dbReference type="InterPro" id="IPR032710">
    <property type="entry name" value="NTF2-like_dom_sf"/>
</dbReference>
<keyword evidence="4" id="KW-1185">Reference proteome</keyword>
<evidence type="ECO:0000259" key="2">
    <source>
        <dbReference type="Pfam" id="PF17775"/>
    </source>
</evidence>
<proteinExistence type="predicted"/>
<name>S7UP38_9BACT</name>
<dbReference type="InterPro" id="IPR004027">
    <property type="entry name" value="SEC_C_motif"/>
</dbReference>
<sequence>MNDCPCSSGKDFTECCGPILNGAPAPTAEALMRSRYSAYATGDMAHLRRSLHPSKRKRFDENKAAQWSADCIWTGLSVLDTADGGPKDTRGEVEFIARFEHDGQPHEMHERGLFSREGAEWFYVQGMQRTADQPKTAKVGRNDPCPCGSGTKHKKCCGR</sequence>
<dbReference type="OrthoDB" id="21421at2"/>
<evidence type="ECO:0000313" key="4">
    <source>
        <dbReference type="Proteomes" id="UP000014975"/>
    </source>
</evidence>
<dbReference type="Pfam" id="PF02810">
    <property type="entry name" value="SEC-C"/>
    <property type="match status" value="1"/>
</dbReference>
<reference evidence="3 4" key="1">
    <citation type="journal article" date="2013" name="Genome Announc.">
        <title>Draft genome sequences for three mercury-methylating, sulfate-reducing bacteria.</title>
        <authorList>
            <person name="Brown S.D."/>
            <person name="Hurt R.A.Jr."/>
            <person name="Gilmour C.C."/>
            <person name="Elias D.A."/>
        </authorList>
    </citation>
    <scope>NUCLEOTIDE SEQUENCE [LARGE SCALE GENOMIC DNA]</scope>
    <source>
        <strain evidence="3 4">DSM 16529</strain>
    </source>
</reference>
<feature type="domain" description="YchJ-like middle NTF2-like" evidence="2">
    <location>
        <begin position="27"/>
        <end position="126"/>
    </location>
</feature>
<dbReference type="EMBL" id="ATHI01000002">
    <property type="protein sequence ID" value="EPR35739.1"/>
    <property type="molecule type" value="Genomic_DNA"/>
</dbReference>
<comment type="caution">
    <text evidence="3">The sequence shown here is derived from an EMBL/GenBank/DDBJ whole genome shotgun (WGS) entry which is preliminary data.</text>
</comment>
<dbReference type="InterPro" id="IPR048469">
    <property type="entry name" value="YchJ-like_M"/>
</dbReference>
<dbReference type="PATRIC" id="fig|1121439.3.peg.229"/>
<dbReference type="SUPFAM" id="SSF54427">
    <property type="entry name" value="NTF2-like"/>
    <property type="match status" value="1"/>
</dbReference>
<dbReference type="PANTHER" id="PTHR33747">
    <property type="entry name" value="UPF0225 PROTEIN SCO1677"/>
    <property type="match status" value="1"/>
</dbReference>
<dbReference type="STRING" id="1121439.dsat_1843"/>
<dbReference type="eggNOG" id="COG3012">
    <property type="taxonomic scope" value="Bacteria"/>
</dbReference>
<accession>S7UP38</accession>
<dbReference type="AlphaFoldDB" id="S7UP38"/>
<dbReference type="PANTHER" id="PTHR33747:SF1">
    <property type="entry name" value="ADENYLATE CYCLASE-ASSOCIATED CAP C-TERMINAL DOMAIN-CONTAINING PROTEIN"/>
    <property type="match status" value="1"/>
</dbReference>
<feature type="region of interest" description="Disordered" evidence="1">
    <location>
        <begin position="132"/>
        <end position="153"/>
    </location>
</feature>
<evidence type="ECO:0000256" key="1">
    <source>
        <dbReference type="SAM" id="MobiDB-lite"/>
    </source>
</evidence>
<evidence type="ECO:0000313" key="3">
    <source>
        <dbReference type="EMBL" id="EPR35739.1"/>
    </source>
</evidence>